<dbReference type="PANTHER" id="PTHR12110:SF41">
    <property type="entry name" value="INOSOSE DEHYDRATASE"/>
    <property type="match status" value="1"/>
</dbReference>
<proteinExistence type="predicted"/>
<evidence type="ECO:0000313" key="3">
    <source>
        <dbReference type="Proteomes" id="UP000199315"/>
    </source>
</evidence>
<dbReference type="PANTHER" id="PTHR12110">
    <property type="entry name" value="HYDROXYPYRUVATE ISOMERASE"/>
    <property type="match status" value="1"/>
</dbReference>
<dbReference type="InterPro" id="IPR013022">
    <property type="entry name" value="Xyl_isomerase-like_TIM-brl"/>
</dbReference>
<dbReference type="STRING" id="1619234.SAMN05421730_100773"/>
<reference evidence="2 3" key="1">
    <citation type="submission" date="2016-09" db="EMBL/GenBank/DDBJ databases">
        <authorList>
            <person name="Capua I."/>
            <person name="De Benedictis P."/>
            <person name="Joannis T."/>
            <person name="Lombin L.H."/>
            <person name="Cattoli G."/>
        </authorList>
    </citation>
    <scope>NUCLEOTIDE SEQUENCE [LARGE SCALE GENOMIC DNA]</scope>
    <source>
        <strain evidence="2 3">GluBS11</strain>
    </source>
</reference>
<dbReference type="SUPFAM" id="SSF51658">
    <property type="entry name" value="Xylose isomerase-like"/>
    <property type="match status" value="1"/>
</dbReference>
<dbReference type="OrthoDB" id="9798407at2"/>
<keyword evidence="2" id="KW-0413">Isomerase</keyword>
<dbReference type="InterPro" id="IPR036237">
    <property type="entry name" value="Xyl_isomerase-like_sf"/>
</dbReference>
<dbReference type="RefSeq" id="WP_091232589.1">
    <property type="nucleotide sequence ID" value="NZ_FMKA01000007.1"/>
</dbReference>
<dbReference type="AlphaFoldDB" id="A0A1D3TST8"/>
<evidence type="ECO:0000313" key="2">
    <source>
        <dbReference type="EMBL" id="SCP96967.1"/>
    </source>
</evidence>
<evidence type="ECO:0000259" key="1">
    <source>
        <dbReference type="Pfam" id="PF01261"/>
    </source>
</evidence>
<dbReference type="Proteomes" id="UP000199315">
    <property type="component" value="Unassembled WGS sequence"/>
</dbReference>
<keyword evidence="3" id="KW-1185">Reference proteome</keyword>
<gene>
    <name evidence="2" type="ORF">SAMN05421730_100773</name>
</gene>
<dbReference type="GO" id="GO:0016853">
    <property type="term" value="F:isomerase activity"/>
    <property type="evidence" value="ECO:0007669"/>
    <property type="project" value="UniProtKB-KW"/>
</dbReference>
<feature type="domain" description="Xylose isomerase-like TIM barrel" evidence="1">
    <location>
        <begin position="26"/>
        <end position="280"/>
    </location>
</feature>
<dbReference type="EMBL" id="FMKA01000007">
    <property type="protein sequence ID" value="SCP96967.1"/>
    <property type="molecule type" value="Genomic_DNA"/>
</dbReference>
<sequence length="290" mass="32097">MPVKAVQQFMLGTVLNNEKQAKSTLHAVKNAGYNGIELCSFMIHPAGWLVKALTRAAGMPVGKGGKLDWHKLIKESGLQVISLHSDLGSIERNPHAAAAEARSFGATYIVITGMYRFDYGDEASMHELAKRLNQAGKALSAEGVSLLYHNHNCELRKVNAGQTAYDILLSETDPEYVNFEFDSYWFAEGGADPLLWMKKLGSRMKLWHINDRGTRMSGSSMTPIIKMDSMELGTGNMNLDALFQQAESVNVDAVILESHRNWIGNSPVKSLEMSAGWLRQKKVPDTINKI</sequence>
<dbReference type="Gene3D" id="3.20.20.150">
    <property type="entry name" value="Divalent-metal-dependent TIM barrel enzymes"/>
    <property type="match status" value="1"/>
</dbReference>
<protein>
    <submittedName>
        <fullName evidence="2">Sugar phosphate isomerase/epimerase</fullName>
    </submittedName>
</protein>
<dbReference type="InterPro" id="IPR050312">
    <property type="entry name" value="IolE/XylAMocC-like"/>
</dbReference>
<accession>A0A1D3TST8</accession>
<name>A0A1D3TST8_9FIRM</name>
<organism evidence="2 3">
    <name type="scientific">Anaerobium acetethylicum</name>
    <dbReference type="NCBI Taxonomy" id="1619234"/>
    <lineage>
        <taxon>Bacteria</taxon>
        <taxon>Bacillati</taxon>
        <taxon>Bacillota</taxon>
        <taxon>Clostridia</taxon>
        <taxon>Lachnospirales</taxon>
        <taxon>Lachnospiraceae</taxon>
        <taxon>Anaerobium</taxon>
    </lineage>
</organism>
<dbReference type="Pfam" id="PF01261">
    <property type="entry name" value="AP_endonuc_2"/>
    <property type="match status" value="1"/>
</dbReference>